<dbReference type="CDD" id="cd05356">
    <property type="entry name" value="17beta-HSD1_like_SDR_c"/>
    <property type="match status" value="1"/>
</dbReference>
<dbReference type="GO" id="GO:0016491">
    <property type="term" value="F:oxidoreductase activity"/>
    <property type="evidence" value="ECO:0007669"/>
    <property type="project" value="UniProtKB-KW"/>
</dbReference>
<evidence type="ECO:0000313" key="4">
    <source>
        <dbReference type="Proteomes" id="UP000887540"/>
    </source>
</evidence>
<protein>
    <submittedName>
        <fullName evidence="5">Uncharacterized protein</fullName>
    </submittedName>
</protein>
<evidence type="ECO:0000256" key="1">
    <source>
        <dbReference type="ARBA" id="ARBA00006484"/>
    </source>
</evidence>
<comment type="similarity">
    <text evidence="1 3">Belongs to the short-chain dehydrogenases/reductases (SDR) family.</text>
</comment>
<dbReference type="AlphaFoldDB" id="A0A914CMF1"/>
<dbReference type="InterPro" id="IPR036291">
    <property type="entry name" value="NAD(P)-bd_dom_sf"/>
</dbReference>
<proteinExistence type="inferred from homology"/>
<dbReference type="WBParaSite" id="ACRNAN_scaffold12386.g11265.t1">
    <property type="protein sequence ID" value="ACRNAN_scaffold12386.g11265.t1"/>
    <property type="gene ID" value="ACRNAN_scaffold12386.g11265"/>
</dbReference>
<name>A0A914CMF1_9BILA</name>
<dbReference type="Proteomes" id="UP000887540">
    <property type="component" value="Unplaced"/>
</dbReference>
<dbReference type="Gene3D" id="3.40.50.720">
    <property type="entry name" value="NAD(P)-binding Rossmann-like Domain"/>
    <property type="match status" value="1"/>
</dbReference>
<dbReference type="PANTHER" id="PTHR43899:SF13">
    <property type="entry name" value="RH59310P"/>
    <property type="match status" value="1"/>
</dbReference>
<dbReference type="Pfam" id="PF00106">
    <property type="entry name" value="adh_short"/>
    <property type="match status" value="1"/>
</dbReference>
<evidence type="ECO:0000256" key="3">
    <source>
        <dbReference type="RuleBase" id="RU000363"/>
    </source>
</evidence>
<dbReference type="InterPro" id="IPR051019">
    <property type="entry name" value="VLCFA-Steroid_DH"/>
</dbReference>
<dbReference type="InterPro" id="IPR002347">
    <property type="entry name" value="SDR_fam"/>
</dbReference>
<keyword evidence="4" id="KW-1185">Reference proteome</keyword>
<dbReference type="GO" id="GO:0005783">
    <property type="term" value="C:endoplasmic reticulum"/>
    <property type="evidence" value="ECO:0007669"/>
    <property type="project" value="TreeGrafter"/>
</dbReference>
<accession>A0A914CMF1</accession>
<dbReference type="PANTHER" id="PTHR43899">
    <property type="entry name" value="RH59310P"/>
    <property type="match status" value="1"/>
</dbReference>
<evidence type="ECO:0000256" key="2">
    <source>
        <dbReference type="ARBA" id="ARBA00023002"/>
    </source>
</evidence>
<dbReference type="PRINTS" id="PR00080">
    <property type="entry name" value="SDRFAMILY"/>
</dbReference>
<evidence type="ECO:0000313" key="5">
    <source>
        <dbReference type="WBParaSite" id="ACRNAN_scaffold12386.g11265.t1"/>
    </source>
</evidence>
<dbReference type="PIRSF" id="PIRSF000126">
    <property type="entry name" value="11-beta-HSD1"/>
    <property type="match status" value="1"/>
</dbReference>
<sequence length="321" mass="36344">MTFLLTWLYNIVWWIVSSYITFRFVRSTHVLLRSIWAHFFSTPLDLKPYQDSWTVVTGCTDGIGRAYIEELAKARGIRKFYLIGRNAEKLNKINNELTSRYNCEIKTAIFDFEKDDLDRIIDLPGFRDLEVGILINCVGIAPEKVGNLVELPAGIGSKIVKVNLLSCIKMLELILPGMAKRDKGIIVNIASFTGWRPLPYMSTYPATKAAIAFYTDTLVDEFKHSNLKIQCLIPALVATKIASYDSKDADGIAVVEPTTFARQAVRLIGNYPLSTGCFAHDFQAALGNLVSFWLFKQFFVPLVILGVHKQRVDEYQSRKEQ</sequence>
<keyword evidence="2" id="KW-0560">Oxidoreductase</keyword>
<dbReference type="PRINTS" id="PR00081">
    <property type="entry name" value="GDHRDH"/>
</dbReference>
<reference evidence="5" key="1">
    <citation type="submission" date="2022-11" db="UniProtKB">
        <authorList>
            <consortium name="WormBaseParasite"/>
        </authorList>
    </citation>
    <scope>IDENTIFICATION</scope>
</reference>
<dbReference type="SUPFAM" id="SSF51735">
    <property type="entry name" value="NAD(P)-binding Rossmann-fold domains"/>
    <property type="match status" value="1"/>
</dbReference>
<organism evidence="4 5">
    <name type="scientific">Acrobeloides nanus</name>
    <dbReference type="NCBI Taxonomy" id="290746"/>
    <lineage>
        <taxon>Eukaryota</taxon>
        <taxon>Metazoa</taxon>
        <taxon>Ecdysozoa</taxon>
        <taxon>Nematoda</taxon>
        <taxon>Chromadorea</taxon>
        <taxon>Rhabditida</taxon>
        <taxon>Tylenchina</taxon>
        <taxon>Cephalobomorpha</taxon>
        <taxon>Cephaloboidea</taxon>
        <taxon>Cephalobidae</taxon>
        <taxon>Acrobeloides</taxon>
    </lineage>
</organism>